<dbReference type="PRINTS" id="PR01021">
    <property type="entry name" value="OMPADOMAIN"/>
</dbReference>
<dbReference type="AlphaFoldDB" id="A0A7H0VDB9"/>
<reference evidence="9 10" key="1">
    <citation type="submission" date="2020-08" db="EMBL/GenBank/DDBJ databases">
        <title>Croceimicrobium hydrocarbonivorans gen. nov., sp. nov., a novel marine bacterium isolated from a bacterial consortium that degrades polyethylene terephthalate.</title>
        <authorList>
            <person name="Liu R."/>
        </authorList>
    </citation>
    <scope>NUCLEOTIDE SEQUENCE [LARGE SCALE GENOMIC DNA]</scope>
    <source>
        <strain evidence="9 10">A20-9</strain>
    </source>
</reference>
<feature type="compositionally biased region" description="Basic and acidic residues" evidence="6">
    <location>
        <begin position="614"/>
        <end position="628"/>
    </location>
</feature>
<dbReference type="KEGG" id="chyd:H4K34_15255"/>
<feature type="signal peptide" evidence="7">
    <location>
        <begin position="1"/>
        <end position="19"/>
    </location>
</feature>
<dbReference type="InterPro" id="IPR011659">
    <property type="entry name" value="WD40"/>
</dbReference>
<proteinExistence type="predicted"/>
<keyword evidence="10" id="KW-1185">Reference proteome</keyword>
<keyword evidence="4" id="KW-0802">TPR repeat</keyword>
<keyword evidence="2 5" id="KW-0472">Membrane</keyword>
<evidence type="ECO:0000313" key="10">
    <source>
        <dbReference type="Proteomes" id="UP000516305"/>
    </source>
</evidence>
<evidence type="ECO:0000256" key="2">
    <source>
        <dbReference type="ARBA" id="ARBA00023136"/>
    </source>
</evidence>
<dbReference type="Gene3D" id="1.25.40.10">
    <property type="entry name" value="Tetratricopeptide repeat domain"/>
    <property type="match status" value="1"/>
</dbReference>
<evidence type="ECO:0000256" key="6">
    <source>
        <dbReference type="SAM" id="MobiDB-lite"/>
    </source>
</evidence>
<dbReference type="Pfam" id="PF07676">
    <property type="entry name" value="PD40"/>
    <property type="match status" value="3"/>
</dbReference>
<evidence type="ECO:0000259" key="8">
    <source>
        <dbReference type="PROSITE" id="PS51123"/>
    </source>
</evidence>
<evidence type="ECO:0000256" key="7">
    <source>
        <dbReference type="SAM" id="SignalP"/>
    </source>
</evidence>
<feature type="region of interest" description="Disordered" evidence="6">
    <location>
        <begin position="601"/>
        <end position="628"/>
    </location>
</feature>
<dbReference type="Pfam" id="PF00691">
    <property type="entry name" value="OmpA"/>
    <property type="match status" value="1"/>
</dbReference>
<feature type="domain" description="OmpA-like" evidence="8">
    <location>
        <begin position="514"/>
        <end position="628"/>
    </location>
</feature>
<dbReference type="InterPro" id="IPR050330">
    <property type="entry name" value="Bact_OuterMem_StrucFunc"/>
</dbReference>
<dbReference type="Gene3D" id="2.120.10.30">
    <property type="entry name" value="TolB, C-terminal domain"/>
    <property type="match status" value="1"/>
</dbReference>
<dbReference type="InterPro" id="IPR019734">
    <property type="entry name" value="TPR_rpt"/>
</dbReference>
<dbReference type="InterPro" id="IPR036737">
    <property type="entry name" value="OmpA-like_sf"/>
</dbReference>
<dbReference type="CDD" id="cd07185">
    <property type="entry name" value="OmpA_C-like"/>
    <property type="match status" value="1"/>
</dbReference>
<evidence type="ECO:0000256" key="1">
    <source>
        <dbReference type="ARBA" id="ARBA00004442"/>
    </source>
</evidence>
<dbReference type="SUPFAM" id="SSF48452">
    <property type="entry name" value="TPR-like"/>
    <property type="match status" value="1"/>
</dbReference>
<dbReference type="InterPro" id="IPR006665">
    <property type="entry name" value="OmpA-like"/>
</dbReference>
<comment type="subcellular location">
    <subcellularLocation>
        <location evidence="1">Cell outer membrane</location>
    </subcellularLocation>
</comment>
<dbReference type="RefSeq" id="WP_210758252.1">
    <property type="nucleotide sequence ID" value="NZ_CP060139.1"/>
</dbReference>
<dbReference type="InterPro" id="IPR011042">
    <property type="entry name" value="6-blade_b-propeller_TolB-like"/>
</dbReference>
<dbReference type="InterPro" id="IPR011990">
    <property type="entry name" value="TPR-like_helical_dom_sf"/>
</dbReference>
<dbReference type="SUPFAM" id="SSF82171">
    <property type="entry name" value="DPP6 N-terminal domain-like"/>
    <property type="match status" value="1"/>
</dbReference>
<dbReference type="PANTHER" id="PTHR30329">
    <property type="entry name" value="STATOR ELEMENT OF FLAGELLAR MOTOR COMPLEX"/>
    <property type="match status" value="1"/>
</dbReference>
<gene>
    <name evidence="9" type="ORF">H4K34_15255</name>
</gene>
<organism evidence="9 10">
    <name type="scientific">Croceimicrobium hydrocarbonivorans</name>
    <dbReference type="NCBI Taxonomy" id="2761580"/>
    <lineage>
        <taxon>Bacteria</taxon>
        <taxon>Pseudomonadati</taxon>
        <taxon>Bacteroidota</taxon>
        <taxon>Flavobacteriia</taxon>
        <taxon>Flavobacteriales</taxon>
        <taxon>Owenweeksiaceae</taxon>
        <taxon>Croceimicrobium</taxon>
    </lineage>
</organism>
<feature type="repeat" description="TPR" evidence="4">
    <location>
        <begin position="24"/>
        <end position="57"/>
    </location>
</feature>
<evidence type="ECO:0000256" key="5">
    <source>
        <dbReference type="PROSITE-ProRule" id="PRU00473"/>
    </source>
</evidence>
<evidence type="ECO:0000256" key="3">
    <source>
        <dbReference type="ARBA" id="ARBA00023237"/>
    </source>
</evidence>
<evidence type="ECO:0000313" key="9">
    <source>
        <dbReference type="EMBL" id="QNR23717.1"/>
    </source>
</evidence>
<evidence type="ECO:0000256" key="4">
    <source>
        <dbReference type="PROSITE-ProRule" id="PRU00339"/>
    </source>
</evidence>
<dbReference type="PANTHER" id="PTHR30329:SF21">
    <property type="entry name" value="LIPOPROTEIN YIAD-RELATED"/>
    <property type="match status" value="1"/>
</dbReference>
<keyword evidence="7" id="KW-0732">Signal</keyword>
<dbReference type="PROSITE" id="PS51123">
    <property type="entry name" value="OMPA_2"/>
    <property type="match status" value="1"/>
</dbReference>
<dbReference type="GO" id="GO:0009279">
    <property type="term" value="C:cell outer membrane"/>
    <property type="evidence" value="ECO:0007669"/>
    <property type="project" value="UniProtKB-SubCell"/>
</dbReference>
<dbReference type="EMBL" id="CP060139">
    <property type="protein sequence ID" value="QNR23717.1"/>
    <property type="molecule type" value="Genomic_DNA"/>
</dbReference>
<accession>A0A7H0VDB9</accession>
<dbReference type="SMART" id="SM00028">
    <property type="entry name" value="TPR"/>
    <property type="match status" value="2"/>
</dbReference>
<keyword evidence="3" id="KW-0998">Cell outer membrane</keyword>
<dbReference type="SUPFAM" id="SSF103088">
    <property type="entry name" value="OmpA-like"/>
    <property type="match status" value="1"/>
</dbReference>
<sequence length="628" mass="71131">MHRLVCFLLFFFSIGLLQAQNRDAQKYMAKARDYVKENEMDKALKALDDALEEDQSFVDAYLFKADIYNQLGNSDSALAQYQKVRNYDFPYYLDFFQGRQLYGMKRYEECIPFLEAYLQHPRANSRYKEEIERMIASSQFALEALKKVMEYDPKNLGPNVNTEELEYFPSISADSRTLVFTHRSENGQKLDEDFWFTRRDSAGAPWSEAQMLRGQLNTPGNEGAQSLSADGELIFFAACERPGGLGSCDIYASFLGPNGQWSKAINLGPAINSHLWESQPSISPDGRTLYFVRGRSGTDPNMDIYYSEFNGKAWTKAQKVPGKVNTPSQETSPYIHFDNEHLYFSSNGHPGMGDLDFFVSEKQADGSWGEPLNLGHPINTSFQEFSLIVGPDGRTGFFSSDAMEEGFGKLDLYEFRLPEAAQARPIAYVEGKVIDKETRKSLRAPLKFIDLSDSGKVVLGSSNKEGAFYAVLPARSDYGLSVALKGYLFYSRNFALAEQSKEEALHLLVELVPIAKGQKVILENIFFEFDSFQLTDRSNQELREMVRFLELNPDLRIRLEGHTDNQGSDAYNTELSTQRAKAVYDALVALGIDASRMEYQGKGSKEPLLANDTEQNRARNRRTELHIL</sequence>
<dbReference type="InterPro" id="IPR006664">
    <property type="entry name" value="OMP_bac"/>
</dbReference>
<dbReference type="Gene3D" id="3.30.1330.60">
    <property type="entry name" value="OmpA-like domain"/>
    <property type="match status" value="1"/>
</dbReference>
<name>A0A7H0VDB9_9FLAO</name>
<dbReference type="Proteomes" id="UP000516305">
    <property type="component" value="Chromosome"/>
</dbReference>
<dbReference type="PROSITE" id="PS50005">
    <property type="entry name" value="TPR"/>
    <property type="match status" value="1"/>
</dbReference>
<protein>
    <submittedName>
        <fullName evidence="9">OmpA family protein</fullName>
    </submittedName>
</protein>
<feature type="chain" id="PRO_5028896336" evidence="7">
    <location>
        <begin position="20"/>
        <end position="628"/>
    </location>
</feature>